<dbReference type="EMBL" id="CM056743">
    <property type="protein sequence ID" value="KAJ8670948.1"/>
    <property type="molecule type" value="Genomic_DNA"/>
</dbReference>
<dbReference type="Proteomes" id="UP001239111">
    <property type="component" value="Chromosome 3"/>
</dbReference>
<name>A0ACC2NJ82_9HYME</name>
<evidence type="ECO:0000313" key="1">
    <source>
        <dbReference type="EMBL" id="KAJ8670948.1"/>
    </source>
</evidence>
<accession>A0ACC2NJ82</accession>
<proteinExistence type="predicted"/>
<keyword evidence="2" id="KW-1185">Reference proteome</keyword>
<protein>
    <submittedName>
        <fullName evidence="1">Uncharacterized protein</fullName>
    </submittedName>
</protein>
<gene>
    <name evidence="1" type="ORF">QAD02_002207</name>
</gene>
<reference evidence="1" key="1">
    <citation type="submission" date="2023-04" db="EMBL/GenBank/DDBJ databases">
        <title>A chromosome-level genome assembly of the parasitoid wasp Eretmocerus hayati.</title>
        <authorList>
            <person name="Zhong Y."/>
            <person name="Liu S."/>
            <person name="Liu Y."/>
        </authorList>
    </citation>
    <scope>NUCLEOTIDE SEQUENCE</scope>
    <source>
        <strain evidence="1">ZJU_SS_LIU_2023</strain>
    </source>
</reference>
<sequence length="291" mass="33247">MSEGAQEAEYEVVDETFENEGDGSSMIIRERDLLASDDSENYASSGDDEVHVTDDELQNSISTVANHVCELQEEQEDHSDATLDGDPILPVSSNTQKRRHNPKQLARKRQRHPDKWEKNIQKERVSLGQAYTSSHTKKSMKRGCGPGCRKKCGTKISDDERTANFNTLWKIRSHSQKYSHLMRHVTENSINCEEPTKRKFSRRYFLRGSEGNVEVCQTMFLNTLSISKQMVDTACAKLRNGNVELKDNRGSTGHKPREITLEEIEGVKRHIDSFPRIEAHYVRSTSGRDYL</sequence>
<comment type="caution">
    <text evidence="1">The sequence shown here is derived from an EMBL/GenBank/DDBJ whole genome shotgun (WGS) entry which is preliminary data.</text>
</comment>
<organism evidence="1 2">
    <name type="scientific">Eretmocerus hayati</name>
    <dbReference type="NCBI Taxonomy" id="131215"/>
    <lineage>
        <taxon>Eukaryota</taxon>
        <taxon>Metazoa</taxon>
        <taxon>Ecdysozoa</taxon>
        <taxon>Arthropoda</taxon>
        <taxon>Hexapoda</taxon>
        <taxon>Insecta</taxon>
        <taxon>Pterygota</taxon>
        <taxon>Neoptera</taxon>
        <taxon>Endopterygota</taxon>
        <taxon>Hymenoptera</taxon>
        <taxon>Apocrita</taxon>
        <taxon>Proctotrupomorpha</taxon>
        <taxon>Chalcidoidea</taxon>
        <taxon>Aphelinidae</taxon>
        <taxon>Aphelininae</taxon>
        <taxon>Eretmocerus</taxon>
    </lineage>
</organism>
<evidence type="ECO:0000313" key="2">
    <source>
        <dbReference type="Proteomes" id="UP001239111"/>
    </source>
</evidence>